<evidence type="ECO:0000313" key="2">
    <source>
        <dbReference type="Proteomes" id="UP001432251"/>
    </source>
</evidence>
<gene>
    <name evidence="1" type="ORF">V2W30_41210</name>
</gene>
<accession>A0ACD5AQX1</accession>
<organism evidence="1 2">
    <name type="scientific">Streptomyces citrinus</name>
    <dbReference type="NCBI Taxonomy" id="3118173"/>
    <lineage>
        <taxon>Bacteria</taxon>
        <taxon>Bacillati</taxon>
        <taxon>Actinomycetota</taxon>
        <taxon>Actinomycetes</taxon>
        <taxon>Kitasatosporales</taxon>
        <taxon>Streptomycetaceae</taxon>
        <taxon>Streptomyces</taxon>
    </lineage>
</organism>
<reference evidence="1" key="1">
    <citation type="journal article" date="2025" name="Int. J. Syst. Evol. Microbiol.">
        <title>Streptomyces citrinus sp. nov., with yellow diffusible pigment.</title>
        <authorList>
            <person name="He Y."/>
            <person name="Yang E."/>
            <person name="Xu J."/>
            <person name="Sun Y."/>
            <person name="Sun L."/>
        </authorList>
    </citation>
    <scope>NUCLEOTIDE SEQUENCE</scope>
    <source>
        <strain evidence="1">Q6</strain>
    </source>
</reference>
<keyword evidence="1" id="KW-0547">Nucleotide-binding</keyword>
<protein>
    <submittedName>
        <fullName evidence="1">ATP-binding protein</fullName>
    </submittedName>
</protein>
<evidence type="ECO:0000313" key="1">
    <source>
        <dbReference type="EMBL" id="WWQ69584.1"/>
    </source>
</evidence>
<geneLocation type="plasmid" evidence="1 2">
    <name>p1</name>
</geneLocation>
<keyword evidence="2" id="KW-1185">Reference proteome</keyword>
<sequence>MNTLDTTPTVAENVIHDWSMSYSMVPRAVSLMRVHVRRRLLMWAWDGDQEDATVIASELVTNAVRYSRVAGHLLDVRLALLEGGALLIDVSDPVGAFPGFREHLIPSSDDEQGRGLPLIRALGGELSLTLLANGGKTVRAHLPATAAVPEGRSQP</sequence>
<name>A0ACD5AQX1_9ACTN</name>
<keyword evidence="1" id="KW-0067">ATP-binding</keyword>
<proteinExistence type="predicted"/>
<keyword evidence="1" id="KW-0614">Plasmid</keyword>
<dbReference type="Proteomes" id="UP001432251">
    <property type="component" value="Plasmid p1"/>
</dbReference>
<dbReference type="EMBL" id="CP146023">
    <property type="protein sequence ID" value="WWQ69584.1"/>
    <property type="molecule type" value="Genomic_DNA"/>
</dbReference>